<dbReference type="AlphaFoldDB" id="M7BQY0"/>
<dbReference type="Proteomes" id="UP000031443">
    <property type="component" value="Unassembled WGS sequence"/>
</dbReference>
<reference evidence="3" key="1">
    <citation type="journal article" date="2013" name="Nat. Genet.">
        <title>The draft genomes of soft-shell turtle and green sea turtle yield insights into the development and evolution of the turtle-specific body plan.</title>
        <authorList>
            <person name="Wang Z."/>
            <person name="Pascual-Anaya J."/>
            <person name="Zadissa A."/>
            <person name="Li W."/>
            <person name="Niimura Y."/>
            <person name="Huang Z."/>
            <person name="Li C."/>
            <person name="White S."/>
            <person name="Xiong Z."/>
            <person name="Fang D."/>
            <person name="Wang B."/>
            <person name="Ming Y."/>
            <person name="Chen Y."/>
            <person name="Zheng Y."/>
            <person name="Kuraku S."/>
            <person name="Pignatelli M."/>
            <person name="Herrero J."/>
            <person name="Beal K."/>
            <person name="Nozawa M."/>
            <person name="Li Q."/>
            <person name="Wang J."/>
            <person name="Zhang H."/>
            <person name="Yu L."/>
            <person name="Shigenobu S."/>
            <person name="Wang J."/>
            <person name="Liu J."/>
            <person name="Flicek P."/>
            <person name="Searle S."/>
            <person name="Wang J."/>
            <person name="Kuratani S."/>
            <person name="Yin Y."/>
            <person name="Aken B."/>
            <person name="Zhang G."/>
            <person name="Irie N."/>
        </authorList>
    </citation>
    <scope>NUCLEOTIDE SEQUENCE [LARGE SCALE GENOMIC DNA]</scope>
</reference>
<sequence length="106" mass="11567">MKIKELRQAYQKAKEANGRSGSEPQTSCFYDQLYTVLGTGDPTTTPPLSMDTCKVAASCNTEEDFVNEEEEEYVQQATGKICSPQQLGPFPHPGPNTLPECIVPGP</sequence>
<feature type="region of interest" description="Disordered" evidence="1">
    <location>
        <begin position="1"/>
        <end position="24"/>
    </location>
</feature>
<accession>M7BQY0</accession>
<organism evidence="2 3">
    <name type="scientific">Chelonia mydas</name>
    <name type="common">Green sea-turtle</name>
    <name type="synonym">Chelonia agassizi</name>
    <dbReference type="NCBI Taxonomy" id="8469"/>
    <lineage>
        <taxon>Eukaryota</taxon>
        <taxon>Metazoa</taxon>
        <taxon>Chordata</taxon>
        <taxon>Craniata</taxon>
        <taxon>Vertebrata</taxon>
        <taxon>Euteleostomi</taxon>
        <taxon>Archelosauria</taxon>
        <taxon>Testudinata</taxon>
        <taxon>Testudines</taxon>
        <taxon>Cryptodira</taxon>
        <taxon>Durocryptodira</taxon>
        <taxon>Americhelydia</taxon>
        <taxon>Chelonioidea</taxon>
        <taxon>Cheloniidae</taxon>
        <taxon>Chelonia</taxon>
    </lineage>
</organism>
<proteinExistence type="predicted"/>
<keyword evidence="3" id="KW-1185">Reference proteome</keyword>
<gene>
    <name evidence="2" type="ORF">UY3_08327</name>
</gene>
<name>M7BQY0_CHEMY</name>
<evidence type="ECO:0000313" key="2">
    <source>
        <dbReference type="EMBL" id="EMP34498.1"/>
    </source>
</evidence>
<evidence type="ECO:0000313" key="3">
    <source>
        <dbReference type="Proteomes" id="UP000031443"/>
    </source>
</evidence>
<dbReference type="EMBL" id="KB532022">
    <property type="protein sequence ID" value="EMP34498.1"/>
    <property type="molecule type" value="Genomic_DNA"/>
</dbReference>
<protein>
    <submittedName>
        <fullName evidence="2">Uncharacterized protein</fullName>
    </submittedName>
</protein>
<feature type="compositionally biased region" description="Basic and acidic residues" evidence="1">
    <location>
        <begin position="1"/>
        <end position="17"/>
    </location>
</feature>
<evidence type="ECO:0000256" key="1">
    <source>
        <dbReference type="SAM" id="MobiDB-lite"/>
    </source>
</evidence>